<comment type="similarity">
    <text evidence="1">Belongs to the extradiol ring-cleavage dioxygenase family.</text>
</comment>
<keyword evidence="3" id="KW-0479">Metal-binding</keyword>
<organism evidence="9 10">
    <name type="scientific">Gordonia prachuapensis</name>
    <dbReference type="NCBI Taxonomy" id="3115651"/>
    <lineage>
        <taxon>Bacteria</taxon>
        <taxon>Bacillati</taxon>
        <taxon>Actinomycetota</taxon>
        <taxon>Actinomycetes</taxon>
        <taxon>Mycobacteriales</taxon>
        <taxon>Gordoniaceae</taxon>
        <taxon>Gordonia</taxon>
    </lineage>
</organism>
<dbReference type="SUPFAM" id="SSF54593">
    <property type="entry name" value="Glyoxalase/Bleomycin resistance protein/Dihydroxybiphenyl dioxygenase"/>
    <property type="match status" value="1"/>
</dbReference>
<dbReference type="Pfam" id="PF00903">
    <property type="entry name" value="Glyoxalase"/>
    <property type="match status" value="1"/>
</dbReference>
<evidence type="ECO:0000256" key="4">
    <source>
        <dbReference type="ARBA" id="ARBA00022737"/>
    </source>
</evidence>
<evidence type="ECO:0000256" key="6">
    <source>
        <dbReference type="ARBA" id="ARBA00022964"/>
    </source>
</evidence>
<dbReference type="EMBL" id="JAZDUE010000007">
    <property type="protein sequence ID" value="MEE4023407.1"/>
    <property type="molecule type" value="Genomic_DNA"/>
</dbReference>
<keyword evidence="7" id="KW-0560">Oxidoreductase</keyword>
<comment type="caution">
    <text evidence="9">The sequence shown here is derived from an EMBL/GenBank/DDBJ whole genome shotgun (WGS) entry which is preliminary data.</text>
</comment>
<dbReference type="InterPro" id="IPR054560">
    <property type="entry name" value="XylE-like_N"/>
</dbReference>
<keyword evidence="6" id="KW-0223">Dioxygenase</keyword>
<keyword evidence="4" id="KW-0677">Repeat</keyword>
<dbReference type="Pfam" id="PF22247">
    <property type="entry name" value="Diox-like_N"/>
    <property type="match status" value="1"/>
</dbReference>
<evidence type="ECO:0000256" key="5">
    <source>
        <dbReference type="ARBA" id="ARBA00022797"/>
    </source>
</evidence>
<dbReference type="InterPro" id="IPR037523">
    <property type="entry name" value="VOC_core"/>
</dbReference>
<evidence type="ECO:0000256" key="3">
    <source>
        <dbReference type="ARBA" id="ARBA00022723"/>
    </source>
</evidence>
<evidence type="ECO:0000256" key="1">
    <source>
        <dbReference type="ARBA" id="ARBA00008784"/>
    </source>
</evidence>
<reference evidence="9 10" key="1">
    <citation type="submission" date="2024-01" db="EMBL/GenBank/DDBJ databases">
        <title>Draft genome sequence of Gordonia sp. PKS22-38.</title>
        <authorList>
            <person name="Suphannarot A."/>
            <person name="Mingma R."/>
        </authorList>
    </citation>
    <scope>NUCLEOTIDE SEQUENCE [LARGE SCALE GENOMIC DNA]</scope>
    <source>
        <strain evidence="9 10">PKS22-38</strain>
    </source>
</reference>
<dbReference type="InterPro" id="IPR004360">
    <property type="entry name" value="Glyas_Fos-R_dOase_dom"/>
</dbReference>
<keyword evidence="10" id="KW-1185">Reference proteome</keyword>
<protein>
    <submittedName>
        <fullName evidence="9">VOC family protein</fullName>
    </submittedName>
</protein>
<accession>A0ABU7MT09</accession>
<keyword evidence="5" id="KW-0058">Aromatic hydrocarbons catabolism</keyword>
<dbReference type="Proteomes" id="UP001335729">
    <property type="component" value="Unassembled WGS sequence"/>
</dbReference>
<feature type="domain" description="VOC" evidence="8">
    <location>
        <begin position="156"/>
        <end position="281"/>
    </location>
</feature>
<dbReference type="PROSITE" id="PS51819">
    <property type="entry name" value="VOC"/>
    <property type="match status" value="2"/>
</dbReference>
<dbReference type="Gene3D" id="3.10.180.10">
    <property type="entry name" value="2,3-Dihydroxybiphenyl 1,2-Dioxygenase, domain 1"/>
    <property type="match status" value="2"/>
</dbReference>
<feature type="domain" description="VOC" evidence="8">
    <location>
        <begin position="13"/>
        <end position="128"/>
    </location>
</feature>
<evidence type="ECO:0000259" key="8">
    <source>
        <dbReference type="PROSITE" id="PS51819"/>
    </source>
</evidence>
<sequence length="341" mass="37800">MTAAPSERPQIAQCGAIALGTPHLETSLTFFRDTLGMEEVERVGDTVYLRGYQEMKHHSLVLFQSDTAIVDSHSFRVKRPEDVELFYEQFSKDGVDVVELPAGHQAGRGTALRFVVPYSGHAFELYYDIDAPKAPAEISSRLLSNSSRRRGLGVRRLDHFNIQASPEYVGDAEKWLRDAMGFKRREYVYVPDNDMLIASWTSVTSQVHDLAIAMSLTGQNSQMHHVAFNLENHSDLIVAADTLRDLDVKFHCGPGKHGIGQAMYLYVEEPGSGHRIELYSGNYHIFDPDWEALGWTPMNPDGMTWFGQELDVTQDGSMASATSSATSLTSLLGQPAASGQA</sequence>
<dbReference type="InterPro" id="IPR029068">
    <property type="entry name" value="Glyas_Bleomycin-R_OHBP_Dase"/>
</dbReference>
<dbReference type="RefSeq" id="WP_330504721.1">
    <property type="nucleotide sequence ID" value="NZ_JAZDUE010000007.1"/>
</dbReference>
<comment type="subunit">
    <text evidence="2">Homotetramer.</text>
</comment>
<name>A0ABU7MT09_9ACTN</name>
<gene>
    <name evidence="9" type="ORF">V1Y59_09990</name>
</gene>
<evidence type="ECO:0000256" key="2">
    <source>
        <dbReference type="ARBA" id="ARBA00011881"/>
    </source>
</evidence>
<evidence type="ECO:0000313" key="10">
    <source>
        <dbReference type="Proteomes" id="UP001335729"/>
    </source>
</evidence>
<proteinExistence type="inferred from homology"/>
<evidence type="ECO:0000256" key="7">
    <source>
        <dbReference type="ARBA" id="ARBA00023002"/>
    </source>
</evidence>
<evidence type="ECO:0000313" key="9">
    <source>
        <dbReference type="EMBL" id="MEE4023407.1"/>
    </source>
</evidence>